<accession>A0A9P8QE73</accession>
<name>A0A9P8QE73_WICPI</name>
<organism evidence="2 3">
    <name type="scientific">Wickerhamomyces pijperi</name>
    <name type="common">Yeast</name>
    <name type="synonym">Pichia pijperi</name>
    <dbReference type="NCBI Taxonomy" id="599730"/>
    <lineage>
        <taxon>Eukaryota</taxon>
        <taxon>Fungi</taxon>
        <taxon>Dikarya</taxon>
        <taxon>Ascomycota</taxon>
        <taxon>Saccharomycotina</taxon>
        <taxon>Saccharomycetes</taxon>
        <taxon>Phaffomycetales</taxon>
        <taxon>Wickerhamomycetaceae</taxon>
        <taxon>Wickerhamomyces</taxon>
    </lineage>
</organism>
<feature type="compositionally biased region" description="Basic and acidic residues" evidence="1">
    <location>
        <begin position="23"/>
        <end position="37"/>
    </location>
</feature>
<reference evidence="2" key="1">
    <citation type="journal article" date="2021" name="Open Biol.">
        <title>Shared evolutionary footprints suggest mitochondrial oxidative damage underlies multiple complex I losses in fungi.</title>
        <authorList>
            <person name="Schikora-Tamarit M.A."/>
            <person name="Marcet-Houben M."/>
            <person name="Nosek J."/>
            <person name="Gabaldon T."/>
        </authorList>
    </citation>
    <scope>NUCLEOTIDE SEQUENCE</scope>
    <source>
        <strain evidence="2">CBS2887</strain>
    </source>
</reference>
<feature type="region of interest" description="Disordered" evidence="1">
    <location>
        <begin position="1"/>
        <end position="37"/>
    </location>
</feature>
<comment type="caution">
    <text evidence="2">The sequence shown here is derived from an EMBL/GenBank/DDBJ whole genome shotgun (WGS) entry which is preliminary data.</text>
</comment>
<dbReference type="Proteomes" id="UP000774326">
    <property type="component" value="Unassembled WGS sequence"/>
</dbReference>
<proteinExistence type="predicted"/>
<sequence>MVIRMKAKTKKSVLDPNTSVGNSEKEENGGEDSRRSDILGGWVVTKDGLLRVSNHLSDSFWDRNRGGWDNTTEETID</sequence>
<evidence type="ECO:0000256" key="1">
    <source>
        <dbReference type="SAM" id="MobiDB-lite"/>
    </source>
</evidence>
<dbReference type="EMBL" id="JAEUBG010000190">
    <property type="protein sequence ID" value="KAH3688736.1"/>
    <property type="molecule type" value="Genomic_DNA"/>
</dbReference>
<feature type="compositionally biased region" description="Basic residues" evidence="1">
    <location>
        <begin position="1"/>
        <end position="11"/>
    </location>
</feature>
<dbReference type="AlphaFoldDB" id="A0A9P8QE73"/>
<protein>
    <submittedName>
        <fullName evidence="2">Uncharacterized protein</fullName>
    </submittedName>
</protein>
<evidence type="ECO:0000313" key="2">
    <source>
        <dbReference type="EMBL" id="KAH3688736.1"/>
    </source>
</evidence>
<evidence type="ECO:0000313" key="3">
    <source>
        <dbReference type="Proteomes" id="UP000774326"/>
    </source>
</evidence>
<keyword evidence="3" id="KW-1185">Reference proteome</keyword>
<reference evidence="2" key="2">
    <citation type="submission" date="2021-01" db="EMBL/GenBank/DDBJ databases">
        <authorList>
            <person name="Schikora-Tamarit M.A."/>
        </authorList>
    </citation>
    <scope>NUCLEOTIDE SEQUENCE</scope>
    <source>
        <strain evidence="2">CBS2887</strain>
    </source>
</reference>
<gene>
    <name evidence="2" type="ORF">WICPIJ_000290</name>
</gene>